<reference evidence="2" key="1">
    <citation type="thesis" date="2021" institute="BYU ScholarsArchive" country="Provo, UT, USA">
        <title>Applications of and Algorithms for Genome Assembly and Genomic Analyses with an Emphasis on Marine Teleosts.</title>
        <authorList>
            <person name="Pickett B.D."/>
        </authorList>
    </citation>
    <scope>NUCLEOTIDE SEQUENCE</scope>
    <source>
        <strain evidence="2">HI-2016</strain>
    </source>
</reference>
<name>A0A8T2MVL8_9TELE</name>
<keyword evidence="3" id="KW-1185">Reference proteome</keyword>
<dbReference type="OrthoDB" id="6159439at2759"/>
<sequence length="217" mass="24371">MSALSGASRRSRRQSRGSCCGSNCDTCAPAEPQPLVAMNREEHYYSPAPLYQRPSSDNFSHSPPPCLYMGRQPQAVYTASSLGALDQPPLPDIVPYDIPLIREDTVAPPIHHAQAPQQPVQQAGAYGDPPDLAMLSDRSRYQLPFPWMKSTKSHAHTWRGQWAGKDRYISQAASCWRIPRECQHERLTPHISHLYSSSFCCWAYCCGWKCYLVDCSL</sequence>
<dbReference type="Proteomes" id="UP000824540">
    <property type="component" value="Unassembled WGS sequence"/>
</dbReference>
<evidence type="ECO:0000256" key="1">
    <source>
        <dbReference type="SAM" id="MobiDB-lite"/>
    </source>
</evidence>
<evidence type="ECO:0000313" key="3">
    <source>
        <dbReference type="Proteomes" id="UP000824540"/>
    </source>
</evidence>
<dbReference type="EMBL" id="JAFBMS010000781">
    <property type="protein sequence ID" value="KAG9330031.1"/>
    <property type="molecule type" value="Genomic_DNA"/>
</dbReference>
<feature type="region of interest" description="Disordered" evidence="1">
    <location>
        <begin position="1"/>
        <end position="25"/>
    </location>
</feature>
<organism evidence="2 3">
    <name type="scientific">Albula glossodonta</name>
    <name type="common">roundjaw bonefish</name>
    <dbReference type="NCBI Taxonomy" id="121402"/>
    <lineage>
        <taxon>Eukaryota</taxon>
        <taxon>Metazoa</taxon>
        <taxon>Chordata</taxon>
        <taxon>Craniata</taxon>
        <taxon>Vertebrata</taxon>
        <taxon>Euteleostomi</taxon>
        <taxon>Actinopterygii</taxon>
        <taxon>Neopterygii</taxon>
        <taxon>Teleostei</taxon>
        <taxon>Albuliformes</taxon>
        <taxon>Albulidae</taxon>
        <taxon>Albula</taxon>
    </lineage>
</organism>
<dbReference type="AlphaFoldDB" id="A0A8T2MVL8"/>
<gene>
    <name evidence="2" type="ORF">JZ751_027573</name>
</gene>
<comment type="caution">
    <text evidence="2">The sequence shown here is derived from an EMBL/GenBank/DDBJ whole genome shotgun (WGS) entry which is preliminary data.</text>
</comment>
<evidence type="ECO:0000313" key="2">
    <source>
        <dbReference type="EMBL" id="KAG9330031.1"/>
    </source>
</evidence>
<proteinExistence type="predicted"/>
<accession>A0A8T2MVL8</accession>
<protein>
    <submittedName>
        <fullName evidence="2">Uncharacterized protein</fullName>
    </submittedName>
</protein>